<evidence type="ECO:0000313" key="4">
    <source>
        <dbReference type="Proteomes" id="UP001287286"/>
    </source>
</evidence>
<evidence type="ECO:0000256" key="2">
    <source>
        <dbReference type="SAM" id="Phobius"/>
    </source>
</evidence>
<feature type="compositionally biased region" description="Pro residues" evidence="1">
    <location>
        <begin position="241"/>
        <end position="256"/>
    </location>
</feature>
<keyword evidence="2" id="KW-0472">Membrane</keyword>
<feature type="transmembrane region" description="Helical" evidence="2">
    <location>
        <begin position="497"/>
        <end position="519"/>
    </location>
</feature>
<gene>
    <name evidence="3" type="ORF">Purlil1_6315</name>
</gene>
<feature type="compositionally biased region" description="Basic residues" evidence="1">
    <location>
        <begin position="227"/>
        <end position="240"/>
    </location>
</feature>
<name>A0ABR0BZY6_PURLI</name>
<reference evidence="3 4" key="1">
    <citation type="journal article" date="2024" name="Microbiol. Resour. Announc.">
        <title>Genome annotations for the ascomycete fungi Trichoderma harzianum, Trichoderma aggressivum, and Purpureocillium lilacinum.</title>
        <authorList>
            <person name="Beijen E.P.W."/>
            <person name="Ohm R.A."/>
        </authorList>
    </citation>
    <scope>NUCLEOTIDE SEQUENCE [LARGE SCALE GENOMIC DNA]</scope>
    <source>
        <strain evidence="3 4">CBS 150709</strain>
    </source>
</reference>
<proteinExistence type="predicted"/>
<feature type="compositionally biased region" description="Polar residues" evidence="1">
    <location>
        <begin position="15"/>
        <end position="25"/>
    </location>
</feature>
<accession>A0ABR0BZY6</accession>
<keyword evidence="2" id="KW-0812">Transmembrane</keyword>
<evidence type="ECO:0000256" key="1">
    <source>
        <dbReference type="SAM" id="MobiDB-lite"/>
    </source>
</evidence>
<dbReference type="EMBL" id="JAWRVI010000020">
    <property type="protein sequence ID" value="KAK4089326.1"/>
    <property type="molecule type" value="Genomic_DNA"/>
</dbReference>
<feature type="compositionally biased region" description="Basic residues" evidence="1">
    <location>
        <begin position="40"/>
        <end position="50"/>
    </location>
</feature>
<comment type="caution">
    <text evidence="3">The sequence shown here is derived from an EMBL/GenBank/DDBJ whole genome shotgun (WGS) entry which is preliminary data.</text>
</comment>
<evidence type="ECO:0000313" key="3">
    <source>
        <dbReference type="EMBL" id="KAK4089326.1"/>
    </source>
</evidence>
<sequence length="588" mass="66868">MAYRQRRDTPGESPPDNTSRLSQSVETRESLLVPPAVTVKRPRPILRRPSRASTSYASPRPENACPPTNRTDHTHRMSIKQVRLNLCNMPFWPGSYSFSSSSSAVVSSYHESEQKTRPARCPAEMLNKPFVDAPRETGHARAGPSAQPNNVPYFERRPPPNQTSGPNAVAIPAPRSAVAPGRAPPVSPDGVVENDAAAPPTRRSSVQSVQLPPPPARIINKLQIRPHSIRRQSLPRHRVFPKPPHPAWEPPPPPSVPSEKKHSGPDTQLDSLHIKSHPNPEQRILRIVSELHRPYGRAKPGADPVDVHRAVPPTSRLKFHEIRKQDPVQLLFFRAFNGRPVVYGRPVKFNRCWTSREFAHELEAHYYHRWWFFRAVKPTRIKFVYFVAIGTETRGSHSTIWARYRDIIQYEGSRTLRYFTYVLQSARTEKENYDSTLTHNLLRLRDDMNGETCEKYILVEIIEHIAAQVVLGYIVATIALSIAAAVVYGYFREDWAGSFSLGALVAAWVTLVLGTFAAWEYLGLEKLLDDEIESRTGIWRYDEPSDHYLLSRYKDRSHVYLTASRQWPRFHPELEILPTPPDAPNATQ</sequence>
<organism evidence="3 4">
    <name type="scientific">Purpureocillium lilacinum</name>
    <name type="common">Paecilomyces lilacinus</name>
    <dbReference type="NCBI Taxonomy" id="33203"/>
    <lineage>
        <taxon>Eukaryota</taxon>
        <taxon>Fungi</taxon>
        <taxon>Dikarya</taxon>
        <taxon>Ascomycota</taxon>
        <taxon>Pezizomycotina</taxon>
        <taxon>Sordariomycetes</taxon>
        <taxon>Hypocreomycetidae</taxon>
        <taxon>Hypocreales</taxon>
        <taxon>Ophiocordycipitaceae</taxon>
        <taxon>Purpureocillium</taxon>
    </lineage>
</organism>
<feature type="transmembrane region" description="Helical" evidence="2">
    <location>
        <begin position="470"/>
        <end position="491"/>
    </location>
</feature>
<feature type="compositionally biased region" description="Basic and acidic residues" evidence="1">
    <location>
        <begin position="1"/>
        <end position="10"/>
    </location>
</feature>
<feature type="region of interest" description="Disordered" evidence="1">
    <location>
        <begin position="1"/>
        <end position="75"/>
    </location>
</feature>
<feature type="region of interest" description="Disordered" evidence="1">
    <location>
        <begin position="134"/>
        <end position="277"/>
    </location>
</feature>
<keyword evidence="2" id="KW-1133">Transmembrane helix</keyword>
<protein>
    <submittedName>
        <fullName evidence="3">Uncharacterized protein</fullName>
    </submittedName>
</protein>
<dbReference type="Proteomes" id="UP001287286">
    <property type="component" value="Unassembled WGS sequence"/>
</dbReference>
<keyword evidence="4" id="KW-1185">Reference proteome</keyword>